<dbReference type="EMBL" id="JAPEUY010000006">
    <property type="protein sequence ID" value="KAJ4372121.1"/>
    <property type="molecule type" value="Genomic_DNA"/>
</dbReference>
<dbReference type="AlphaFoldDB" id="A0A9W8YCN9"/>
<protein>
    <submittedName>
        <fullName evidence="2">Uncharacterized protein</fullName>
    </submittedName>
</protein>
<evidence type="ECO:0000313" key="3">
    <source>
        <dbReference type="Proteomes" id="UP001140560"/>
    </source>
</evidence>
<evidence type="ECO:0000256" key="1">
    <source>
        <dbReference type="SAM" id="MobiDB-lite"/>
    </source>
</evidence>
<proteinExistence type="predicted"/>
<evidence type="ECO:0000313" key="2">
    <source>
        <dbReference type="EMBL" id="KAJ4372121.1"/>
    </source>
</evidence>
<feature type="compositionally biased region" description="Polar residues" evidence="1">
    <location>
        <begin position="21"/>
        <end position="34"/>
    </location>
</feature>
<keyword evidence="3" id="KW-1185">Reference proteome</keyword>
<accession>A0A9W8YCN9</accession>
<feature type="region of interest" description="Disordered" evidence="1">
    <location>
        <begin position="1"/>
        <end position="96"/>
    </location>
</feature>
<dbReference type="OrthoDB" id="5377226at2759"/>
<comment type="caution">
    <text evidence="2">The sequence shown here is derived from an EMBL/GenBank/DDBJ whole genome shotgun (WGS) entry which is preliminary data.</text>
</comment>
<gene>
    <name evidence="2" type="ORF">N0V83_003894</name>
</gene>
<reference evidence="2" key="1">
    <citation type="submission" date="2022-10" db="EMBL/GenBank/DDBJ databases">
        <title>Tapping the CABI collections for fungal endophytes: first genome assemblies for Collariella, Neodidymelliopsis, Ascochyta clinopodiicola, Didymella pomorum, Didymosphaeria variabile, Neocosmospora piperis and Neocucurbitaria cava.</title>
        <authorList>
            <person name="Hill R."/>
        </authorList>
    </citation>
    <scope>NUCLEOTIDE SEQUENCE</scope>
    <source>
        <strain evidence="2">IMI 356814</strain>
    </source>
</reference>
<dbReference type="Proteomes" id="UP001140560">
    <property type="component" value="Unassembled WGS sequence"/>
</dbReference>
<sequence>MVYITSDLFGPTTTHDREHNPNPTFWQNMATAQYSAGLGKRKRHEEEERPSQYETSLRATQELRPNHSSNNHQGHHRLPPSEWVSHPQSFDPPPLGRDNTLAFALYSATMNAAASERRPVKQLKRHGPKAVLVKSTSHLMDIEPDLPPTVQLAVTDLRPCHTAIDATAEPAISVHESVLGDAGNQFARNA</sequence>
<name>A0A9W8YCN9_9PLEO</name>
<organism evidence="2 3">
    <name type="scientific">Neocucurbitaria cava</name>
    <dbReference type="NCBI Taxonomy" id="798079"/>
    <lineage>
        <taxon>Eukaryota</taxon>
        <taxon>Fungi</taxon>
        <taxon>Dikarya</taxon>
        <taxon>Ascomycota</taxon>
        <taxon>Pezizomycotina</taxon>
        <taxon>Dothideomycetes</taxon>
        <taxon>Pleosporomycetidae</taxon>
        <taxon>Pleosporales</taxon>
        <taxon>Pleosporineae</taxon>
        <taxon>Cucurbitariaceae</taxon>
        <taxon>Neocucurbitaria</taxon>
    </lineage>
</organism>